<reference evidence="1" key="1">
    <citation type="journal article" date="2015" name="Nature">
        <title>Complex archaea that bridge the gap between prokaryotes and eukaryotes.</title>
        <authorList>
            <person name="Spang A."/>
            <person name="Saw J.H."/>
            <person name="Jorgensen S.L."/>
            <person name="Zaremba-Niedzwiedzka K."/>
            <person name="Martijn J."/>
            <person name="Lind A.E."/>
            <person name="van Eijk R."/>
            <person name="Schleper C."/>
            <person name="Guy L."/>
            <person name="Ettema T.J."/>
        </authorList>
    </citation>
    <scope>NUCLEOTIDE SEQUENCE</scope>
</reference>
<sequence>MFRRIRDFLYRVTHASGQLFYLTANLGPFDARLWVGREDPDAVAFALDIDLDYGPIFGPQLSARVEVGVIEVQLDLTKNSSE</sequence>
<dbReference type="AlphaFoldDB" id="A0A0F9DLH5"/>
<protein>
    <submittedName>
        <fullName evidence="1">Uncharacterized protein</fullName>
    </submittedName>
</protein>
<organism evidence="1">
    <name type="scientific">marine sediment metagenome</name>
    <dbReference type="NCBI Taxonomy" id="412755"/>
    <lineage>
        <taxon>unclassified sequences</taxon>
        <taxon>metagenomes</taxon>
        <taxon>ecological metagenomes</taxon>
    </lineage>
</organism>
<accession>A0A0F9DLH5</accession>
<comment type="caution">
    <text evidence="1">The sequence shown here is derived from an EMBL/GenBank/DDBJ whole genome shotgun (WGS) entry which is preliminary data.</text>
</comment>
<name>A0A0F9DLH5_9ZZZZ</name>
<proteinExistence type="predicted"/>
<dbReference type="EMBL" id="LAZR01038829">
    <property type="protein sequence ID" value="KKL18536.1"/>
    <property type="molecule type" value="Genomic_DNA"/>
</dbReference>
<evidence type="ECO:0000313" key="1">
    <source>
        <dbReference type="EMBL" id="KKL18536.1"/>
    </source>
</evidence>
<gene>
    <name evidence="1" type="ORF">LCGC14_2474520</name>
</gene>